<dbReference type="InterPro" id="IPR004181">
    <property type="entry name" value="Znf_MIZ"/>
</dbReference>
<evidence type="ECO:0000256" key="5">
    <source>
        <dbReference type="ARBA" id="ARBA00022679"/>
    </source>
</evidence>
<dbReference type="PANTHER" id="PTHR21330">
    <property type="entry name" value="E3 SUMO-PROTEIN LIGASE NSE2"/>
    <property type="match status" value="1"/>
</dbReference>
<evidence type="ECO:0000256" key="12">
    <source>
        <dbReference type="ARBA" id="ARBA00032533"/>
    </source>
</evidence>
<reference evidence="16" key="1">
    <citation type="journal article" date="2015" name="Nat. Genet.">
        <title>The genome and transcriptome of the zoonotic hookworm Ancylostoma ceylanicum identify infection-specific gene families.</title>
        <authorList>
            <person name="Schwarz E.M."/>
            <person name="Hu Y."/>
            <person name="Antoshechkin I."/>
            <person name="Miller M.M."/>
            <person name="Sternberg P.W."/>
            <person name="Aroian R.V."/>
        </authorList>
    </citation>
    <scope>NUCLEOTIDE SEQUENCE</scope>
    <source>
        <strain evidence="16">HY135</strain>
    </source>
</reference>
<feature type="domain" description="SP-RING-type" evidence="14">
    <location>
        <begin position="14"/>
        <end position="96"/>
    </location>
</feature>
<keyword evidence="16" id="KW-1185">Reference proteome</keyword>
<evidence type="ECO:0000256" key="9">
    <source>
        <dbReference type="ARBA" id="ARBA00022833"/>
    </source>
</evidence>
<evidence type="ECO:0000256" key="7">
    <source>
        <dbReference type="ARBA" id="ARBA00022771"/>
    </source>
</evidence>
<organism evidence="15 16">
    <name type="scientific">Ancylostoma ceylanicum</name>
    <dbReference type="NCBI Taxonomy" id="53326"/>
    <lineage>
        <taxon>Eukaryota</taxon>
        <taxon>Metazoa</taxon>
        <taxon>Ecdysozoa</taxon>
        <taxon>Nematoda</taxon>
        <taxon>Chromadorea</taxon>
        <taxon>Rhabditida</taxon>
        <taxon>Rhabditina</taxon>
        <taxon>Rhabditomorpha</taxon>
        <taxon>Strongyloidea</taxon>
        <taxon>Ancylostomatidae</taxon>
        <taxon>Ancylostomatinae</taxon>
        <taxon>Ancylostoma</taxon>
    </lineage>
</organism>
<dbReference type="EMBL" id="JARK01001409">
    <property type="protein sequence ID" value="EYC06956.1"/>
    <property type="molecule type" value="Genomic_DNA"/>
</dbReference>
<dbReference type="GO" id="GO:0005634">
    <property type="term" value="C:nucleus"/>
    <property type="evidence" value="ECO:0007669"/>
    <property type="project" value="UniProtKB-SubCell"/>
</dbReference>
<keyword evidence="8" id="KW-0833">Ubl conjugation pathway</keyword>
<evidence type="ECO:0000259" key="14">
    <source>
        <dbReference type="PROSITE" id="PS51044"/>
    </source>
</evidence>
<evidence type="ECO:0000256" key="6">
    <source>
        <dbReference type="ARBA" id="ARBA00022723"/>
    </source>
</evidence>
<gene>
    <name evidence="15" type="primary">Acey_s0073.g795</name>
    <name evidence="15" type="ORF">Y032_0073g795</name>
</gene>
<protein>
    <recommendedName>
        <fullName evidence="4">E3 SUMO-protein ligase NSE2</fullName>
    </recommendedName>
    <alternativeName>
        <fullName evidence="11">E3 SUMO-protein transferase NSE2</fullName>
    </alternativeName>
    <alternativeName>
        <fullName evidence="12">Non-structural maintenance of chromosomes element 2 homolog</fullName>
    </alternativeName>
</protein>
<dbReference type="InterPro" id="IPR013083">
    <property type="entry name" value="Znf_RING/FYVE/PHD"/>
</dbReference>
<dbReference type="GO" id="GO:0008270">
    <property type="term" value="F:zinc ion binding"/>
    <property type="evidence" value="ECO:0007669"/>
    <property type="project" value="UniProtKB-KW"/>
</dbReference>
<evidence type="ECO:0000256" key="3">
    <source>
        <dbReference type="ARBA" id="ARBA00008212"/>
    </source>
</evidence>
<dbReference type="GO" id="GO:0061665">
    <property type="term" value="F:SUMO ligase activity"/>
    <property type="evidence" value="ECO:0007669"/>
    <property type="project" value="TreeGrafter"/>
</dbReference>
<dbReference type="InterPro" id="IPR026846">
    <property type="entry name" value="Nse2(Mms21)"/>
</dbReference>
<evidence type="ECO:0000313" key="16">
    <source>
        <dbReference type="Proteomes" id="UP000024635"/>
    </source>
</evidence>
<proteinExistence type="inferred from homology"/>
<evidence type="ECO:0000256" key="4">
    <source>
        <dbReference type="ARBA" id="ARBA00020923"/>
    </source>
</evidence>
<name>A0A016TW16_9BILA</name>
<keyword evidence="6" id="KW-0479">Metal-binding</keyword>
<dbReference type="PROSITE" id="PS51044">
    <property type="entry name" value="ZF_SP_RING"/>
    <property type="match status" value="1"/>
</dbReference>
<comment type="pathway">
    <text evidence="2">Protein modification; protein sumoylation.</text>
</comment>
<dbReference type="PANTHER" id="PTHR21330:SF1">
    <property type="entry name" value="E3 SUMO-PROTEIN LIGASE NSE2"/>
    <property type="match status" value="1"/>
</dbReference>
<dbReference type="Pfam" id="PF11789">
    <property type="entry name" value="zf-Nse"/>
    <property type="match status" value="1"/>
</dbReference>
<sequence length="96" mass="10836">MEAPSEEAANDAADGEDMTVVEVVKSHKDPLGGGLIKDPVKSKYCGHVYDRTTLQQYIDDNRARRNACYQCPYSLCRSKKNMDMRDMVDCPEFLLS</sequence>
<dbReference type="OrthoDB" id="26899at2759"/>
<comment type="subcellular location">
    <subcellularLocation>
        <location evidence="1">Nucleus</location>
    </subcellularLocation>
</comment>
<evidence type="ECO:0000256" key="2">
    <source>
        <dbReference type="ARBA" id="ARBA00004718"/>
    </source>
</evidence>
<dbReference type="SUPFAM" id="SSF57850">
    <property type="entry name" value="RING/U-box"/>
    <property type="match status" value="1"/>
</dbReference>
<evidence type="ECO:0000313" key="15">
    <source>
        <dbReference type="EMBL" id="EYC06956.1"/>
    </source>
</evidence>
<accession>A0A016TW16</accession>
<keyword evidence="7 13" id="KW-0863">Zinc-finger</keyword>
<keyword evidence="9" id="KW-0862">Zinc</keyword>
<dbReference type="Proteomes" id="UP000024635">
    <property type="component" value="Unassembled WGS sequence"/>
</dbReference>
<dbReference type="Gene3D" id="3.30.40.10">
    <property type="entry name" value="Zinc/RING finger domain, C3HC4 (zinc finger)"/>
    <property type="match status" value="1"/>
</dbReference>
<evidence type="ECO:0000256" key="11">
    <source>
        <dbReference type="ARBA" id="ARBA00031731"/>
    </source>
</evidence>
<dbReference type="GO" id="GO:0030915">
    <property type="term" value="C:Smc5-Smc6 complex"/>
    <property type="evidence" value="ECO:0007669"/>
    <property type="project" value="InterPro"/>
</dbReference>
<keyword evidence="5" id="KW-0808">Transferase</keyword>
<dbReference type="STRING" id="53326.A0A016TW16"/>
<evidence type="ECO:0000256" key="8">
    <source>
        <dbReference type="ARBA" id="ARBA00022786"/>
    </source>
</evidence>
<keyword evidence="10" id="KW-0539">Nucleus</keyword>
<dbReference type="GO" id="GO:0000724">
    <property type="term" value="P:double-strand break repair via homologous recombination"/>
    <property type="evidence" value="ECO:0007669"/>
    <property type="project" value="InterPro"/>
</dbReference>
<comment type="similarity">
    <text evidence="3">Belongs to the NSE2 family.</text>
</comment>
<dbReference type="AlphaFoldDB" id="A0A016TW16"/>
<evidence type="ECO:0000256" key="13">
    <source>
        <dbReference type="PROSITE-ProRule" id="PRU00452"/>
    </source>
</evidence>
<dbReference type="UniPathway" id="UPA00886"/>
<dbReference type="GO" id="GO:0016925">
    <property type="term" value="P:protein sumoylation"/>
    <property type="evidence" value="ECO:0007669"/>
    <property type="project" value="UniProtKB-UniPathway"/>
</dbReference>
<evidence type="ECO:0000256" key="1">
    <source>
        <dbReference type="ARBA" id="ARBA00004123"/>
    </source>
</evidence>
<comment type="caution">
    <text evidence="15">The sequence shown here is derived from an EMBL/GenBank/DDBJ whole genome shotgun (WGS) entry which is preliminary data.</text>
</comment>
<evidence type="ECO:0000256" key="10">
    <source>
        <dbReference type="ARBA" id="ARBA00023242"/>
    </source>
</evidence>